<reference evidence="1" key="1">
    <citation type="submission" date="2024-02" db="EMBL/GenBank/DDBJ databases">
        <authorList>
            <consortium name="ELIXIR-Norway"/>
            <consortium name="Elixir Norway"/>
        </authorList>
    </citation>
    <scope>NUCLEOTIDE SEQUENCE</scope>
</reference>
<gene>
    <name evidence="1" type="ORF">CSSPJE1EN1_LOCUS17374</name>
</gene>
<organism evidence="1 2">
    <name type="scientific">Sphagnum jensenii</name>
    <dbReference type="NCBI Taxonomy" id="128206"/>
    <lineage>
        <taxon>Eukaryota</taxon>
        <taxon>Viridiplantae</taxon>
        <taxon>Streptophyta</taxon>
        <taxon>Embryophyta</taxon>
        <taxon>Bryophyta</taxon>
        <taxon>Sphagnophytina</taxon>
        <taxon>Sphagnopsida</taxon>
        <taxon>Sphagnales</taxon>
        <taxon>Sphagnaceae</taxon>
        <taxon>Sphagnum</taxon>
    </lineage>
</organism>
<dbReference type="EMBL" id="OZ020099">
    <property type="protein sequence ID" value="CAK9271896.1"/>
    <property type="molecule type" value="Genomic_DNA"/>
</dbReference>
<protein>
    <submittedName>
        <fullName evidence="1">Uncharacterized protein</fullName>
    </submittedName>
</protein>
<keyword evidence="2" id="KW-1185">Reference proteome</keyword>
<dbReference type="Proteomes" id="UP001497444">
    <property type="component" value="Chromosome 4"/>
</dbReference>
<name>A0ABP0WYG7_9BRYO</name>
<proteinExistence type="predicted"/>
<sequence>MAIDAILSAQIDDPFAWKQAHLPISKAGLAIGIVEDLPDATYISSRLGTASLVNKLLGRDDAEADPTDNLSAEFDCLCQRINPSDLAALDKIFQFNPEEPGANIQSKIMHLMNETEYDHLLVDSNVRNKGCLMSLRADWVSRYLTTLPLPYFGLILPPRHFQRVV</sequence>
<accession>A0ABP0WYG7</accession>
<evidence type="ECO:0000313" key="2">
    <source>
        <dbReference type="Proteomes" id="UP001497444"/>
    </source>
</evidence>
<evidence type="ECO:0000313" key="1">
    <source>
        <dbReference type="EMBL" id="CAK9271896.1"/>
    </source>
</evidence>